<comment type="pathway">
    <text evidence="2">Lipid metabolism; sphingolipid metabolism.</text>
</comment>
<dbReference type="GO" id="GO:0016020">
    <property type="term" value="C:membrane"/>
    <property type="evidence" value="ECO:0007669"/>
    <property type="project" value="UniProtKB-SubCell"/>
</dbReference>
<keyword evidence="8" id="KW-0460">Magnesium</keyword>
<evidence type="ECO:0000256" key="10">
    <source>
        <dbReference type="ARBA" id="ARBA00022989"/>
    </source>
</evidence>
<keyword evidence="12 13" id="KW-0472">Membrane</keyword>
<protein>
    <recommendedName>
        <fullName evidence="14">Endonuclease/exonuclease/phosphatase domain-containing protein</fullName>
    </recommendedName>
</protein>
<proteinExistence type="inferred from homology"/>
<evidence type="ECO:0000256" key="3">
    <source>
        <dbReference type="ARBA" id="ARBA00004991"/>
    </source>
</evidence>
<evidence type="ECO:0000256" key="13">
    <source>
        <dbReference type="SAM" id="Phobius"/>
    </source>
</evidence>
<dbReference type="GO" id="GO:0004767">
    <property type="term" value="F:sphingomyelin phosphodiesterase activity"/>
    <property type="evidence" value="ECO:0007669"/>
    <property type="project" value="InterPro"/>
</dbReference>
<feature type="transmembrane region" description="Helical" evidence="13">
    <location>
        <begin position="334"/>
        <end position="353"/>
    </location>
</feature>
<evidence type="ECO:0000256" key="4">
    <source>
        <dbReference type="ARBA" id="ARBA00006335"/>
    </source>
</evidence>
<dbReference type="AlphaFoldDB" id="A0AAX4HCK4"/>
<dbReference type="KEGG" id="asau:88174642"/>
<comment type="subcellular location">
    <subcellularLocation>
        <location evidence="1">Membrane</location>
        <topology evidence="1">Multi-pass membrane protein</topology>
    </subcellularLocation>
</comment>
<dbReference type="InterPro" id="IPR038772">
    <property type="entry name" value="Sph/SMPD2-like"/>
</dbReference>
<dbReference type="EMBL" id="CP138897">
    <property type="protein sequence ID" value="WPK26230.1"/>
    <property type="molecule type" value="Genomic_DNA"/>
</dbReference>
<dbReference type="PANTHER" id="PTHR16320">
    <property type="entry name" value="SPHINGOMYELINASE FAMILY MEMBER"/>
    <property type="match status" value="1"/>
</dbReference>
<dbReference type="PANTHER" id="PTHR16320:SF24">
    <property type="entry name" value="PHOSPHODIESTERASE, PUTATIVE-RELATED"/>
    <property type="match status" value="1"/>
</dbReference>
<keyword evidence="10 13" id="KW-1133">Transmembrane helix</keyword>
<dbReference type="Gene3D" id="3.60.10.10">
    <property type="entry name" value="Endonuclease/exonuclease/phosphatase"/>
    <property type="match status" value="1"/>
</dbReference>
<dbReference type="Proteomes" id="UP001338582">
    <property type="component" value="Chromosome 4"/>
</dbReference>
<feature type="transmembrane region" description="Helical" evidence="13">
    <location>
        <begin position="359"/>
        <end position="385"/>
    </location>
</feature>
<dbReference type="RefSeq" id="XP_062878611.1">
    <property type="nucleotide sequence ID" value="XM_063022541.1"/>
</dbReference>
<dbReference type="Pfam" id="PF03372">
    <property type="entry name" value="Exo_endo_phos"/>
    <property type="match status" value="1"/>
</dbReference>
<evidence type="ECO:0000256" key="9">
    <source>
        <dbReference type="ARBA" id="ARBA00022919"/>
    </source>
</evidence>
<keyword evidence="7" id="KW-0378">Hydrolase</keyword>
<sequence>MDSSVKLLTLNCWGLKYLSKFREERLQAIGNQISEAQHDIVALQEVWVEKDWQYISTVCERAYPYRRRFRAGVIAGPGLCILLKYPIESTFLYRFPINGRPSAFFRGDWYVGKSIAVTIIDTGLPNASKLAVLNSHMHAPYSLTGDAAYLTHRTCQAWDMAKFHSLLRQGGYAVIQVGDLNSEPESLPYRIFTQEGGLVDSWDALYGSNMTTNELIALMPPLEQIEIGGITCDSQHNTWRANRELHEAKRLDFALFDQAKLQPVQAKVVFTEMLPAPYSCSYSDHFGYSVEFKFNTIEKEAERPPAPIDLYADIIQELDTYQATTIPFQFTWRALYFFISLALVVGIQVGIGFTTGQPAWISVVCSIVGLLLAISGTINGLMCIISIPSEKSGLDEVKLEVLDALQAKRASKNKWNHTE</sequence>
<evidence type="ECO:0000256" key="11">
    <source>
        <dbReference type="ARBA" id="ARBA00023098"/>
    </source>
</evidence>
<keyword evidence="16" id="KW-1185">Reference proteome</keyword>
<gene>
    <name evidence="15" type="ORF">PUMCH_003579</name>
</gene>
<evidence type="ECO:0000256" key="7">
    <source>
        <dbReference type="ARBA" id="ARBA00022801"/>
    </source>
</evidence>
<keyword evidence="5 13" id="KW-0812">Transmembrane</keyword>
<comment type="pathway">
    <text evidence="3">Sphingolipid metabolism.</text>
</comment>
<evidence type="ECO:0000259" key="14">
    <source>
        <dbReference type="Pfam" id="PF03372"/>
    </source>
</evidence>
<evidence type="ECO:0000256" key="1">
    <source>
        <dbReference type="ARBA" id="ARBA00004141"/>
    </source>
</evidence>
<evidence type="ECO:0000256" key="5">
    <source>
        <dbReference type="ARBA" id="ARBA00022692"/>
    </source>
</evidence>
<accession>A0AAX4HCK4</accession>
<evidence type="ECO:0000256" key="8">
    <source>
        <dbReference type="ARBA" id="ARBA00022842"/>
    </source>
</evidence>
<organism evidence="15 16">
    <name type="scientific">Australozyma saopauloensis</name>
    <dbReference type="NCBI Taxonomy" id="291208"/>
    <lineage>
        <taxon>Eukaryota</taxon>
        <taxon>Fungi</taxon>
        <taxon>Dikarya</taxon>
        <taxon>Ascomycota</taxon>
        <taxon>Saccharomycotina</taxon>
        <taxon>Pichiomycetes</taxon>
        <taxon>Metschnikowiaceae</taxon>
        <taxon>Australozyma</taxon>
    </lineage>
</organism>
<evidence type="ECO:0000256" key="6">
    <source>
        <dbReference type="ARBA" id="ARBA00022723"/>
    </source>
</evidence>
<keyword evidence="6" id="KW-0479">Metal-binding</keyword>
<evidence type="ECO:0000256" key="12">
    <source>
        <dbReference type="ARBA" id="ARBA00023136"/>
    </source>
</evidence>
<evidence type="ECO:0000313" key="16">
    <source>
        <dbReference type="Proteomes" id="UP001338582"/>
    </source>
</evidence>
<dbReference type="SUPFAM" id="SSF56219">
    <property type="entry name" value="DNase I-like"/>
    <property type="match status" value="1"/>
</dbReference>
<keyword evidence="9" id="KW-0746">Sphingolipid metabolism</keyword>
<comment type="similarity">
    <text evidence="4">Belongs to the neutral sphingomyelinase family.</text>
</comment>
<name>A0AAX4HCK4_9ASCO</name>
<feature type="domain" description="Endonuclease/exonuclease/phosphatase" evidence="14">
    <location>
        <begin position="8"/>
        <end position="285"/>
    </location>
</feature>
<evidence type="ECO:0000256" key="2">
    <source>
        <dbReference type="ARBA" id="ARBA00004760"/>
    </source>
</evidence>
<dbReference type="InterPro" id="IPR036691">
    <property type="entry name" value="Endo/exonu/phosph_ase_sf"/>
</dbReference>
<keyword evidence="11" id="KW-0443">Lipid metabolism</keyword>
<dbReference type="GeneID" id="88174642"/>
<evidence type="ECO:0000313" key="15">
    <source>
        <dbReference type="EMBL" id="WPK26230.1"/>
    </source>
</evidence>
<dbReference type="GO" id="GO:0046872">
    <property type="term" value="F:metal ion binding"/>
    <property type="evidence" value="ECO:0007669"/>
    <property type="project" value="UniProtKB-KW"/>
</dbReference>
<dbReference type="GO" id="GO:0006665">
    <property type="term" value="P:sphingolipid metabolic process"/>
    <property type="evidence" value="ECO:0007669"/>
    <property type="project" value="UniProtKB-KW"/>
</dbReference>
<dbReference type="InterPro" id="IPR005135">
    <property type="entry name" value="Endo/exonuclease/phosphatase"/>
</dbReference>
<reference evidence="15 16" key="1">
    <citation type="submission" date="2023-10" db="EMBL/GenBank/DDBJ databases">
        <title>Draft Genome Sequence of Candida saopaulonensis from a very Premature Infant with Sepsis.</title>
        <authorList>
            <person name="Ning Y."/>
            <person name="Dai R."/>
            <person name="Xiao M."/>
            <person name="Xu Y."/>
            <person name="Yan Q."/>
            <person name="Zhang L."/>
        </authorList>
    </citation>
    <scope>NUCLEOTIDE SEQUENCE [LARGE SCALE GENOMIC DNA]</scope>
    <source>
        <strain evidence="15 16">19XY460</strain>
    </source>
</reference>